<gene>
    <name evidence="2" type="ORF">Airi01_080030</name>
</gene>
<dbReference type="PANTHER" id="PTHR42957:SF1">
    <property type="entry name" value="HELICASE MJ1565-RELATED"/>
    <property type="match status" value="1"/>
</dbReference>
<dbReference type="InterPro" id="IPR008571">
    <property type="entry name" value="HerA-like"/>
</dbReference>
<evidence type="ECO:0000259" key="1">
    <source>
        <dbReference type="Pfam" id="PF01935"/>
    </source>
</evidence>
<sequence length="713" mass="79293">MTLTGQIGLGSQIAAGSSPLTPLLTNAVLVGGIYNLDYESAVVVTNDIDKRRAGGIPKNGFLLAAGPQRPMEPIAMPLDEDEVILLRVRSVADLPNQLDLVAIRMEAMRDAYEKGEPPASEAISDRLTQKNMQYSAFRCDVLGTFYPDTLAGHNFVQWGADIDTVYSASRYFVYSPSPEALSYIASYPQRNEDEVANNKTPDLIPIGVVRYSATRRRAIERGYDKCPVKVRVTDFISRKTAVFGMTRVGKSNTNKTIATAVFEHAAKTKRPIGQLIFDPQGEYASVNKQDNTGLRLLGLGTELVKIYTMRPDSDNDQEYPLAINFYNTKQLPLVWELILDALSEENTSYANAFKSAKIFEPERGDFTAGTTGDREYWGAVDDAHKGCLAFYATLSKAGFISGASHRFSVRFKMAKAMREKLLQDCPDVFSDVNTKTGACKVDSPGQAKQIVRWISDRLTEETAGTLDSRYGGIDFNSWRNCTPFNAIREVFDESRGTVVINKIRRLSDFHDPAATGEVSDLVWDDLVAGRLVIIDLSVGSQEVSKMLSERLVFRLLDKASERFRRNQDNVPIQIMVEEAHNLFDRAKLGKSSVSDDPWVRLAKEAAKYDIGLIYATQEVSSVDQRILSNTSNWIVAHLNSDVETRELSHYYDYSIFASDIRSAEDRGYVRMKTFSGKYIVPTQVAKFDHAMINRARVAAGLPEVDGQGQVVAP</sequence>
<organism evidence="2 3">
    <name type="scientific">Actinoallomurus iriomotensis</name>
    <dbReference type="NCBI Taxonomy" id="478107"/>
    <lineage>
        <taxon>Bacteria</taxon>
        <taxon>Bacillati</taxon>
        <taxon>Actinomycetota</taxon>
        <taxon>Actinomycetes</taxon>
        <taxon>Streptosporangiales</taxon>
        <taxon>Thermomonosporaceae</taxon>
        <taxon>Actinoallomurus</taxon>
    </lineage>
</organism>
<feature type="domain" description="Helicase HerA central" evidence="1">
    <location>
        <begin position="224"/>
        <end position="328"/>
    </location>
</feature>
<dbReference type="EMBL" id="BSTJ01000012">
    <property type="protein sequence ID" value="GLY79736.1"/>
    <property type="molecule type" value="Genomic_DNA"/>
</dbReference>
<dbReference type="Proteomes" id="UP001165135">
    <property type="component" value="Unassembled WGS sequence"/>
</dbReference>
<name>A0A9W6RNV8_9ACTN</name>
<protein>
    <recommendedName>
        <fullName evidence="1">Helicase HerA central domain-containing protein</fullName>
    </recommendedName>
</protein>
<accession>A0A9W6RNV8</accession>
<dbReference type="PANTHER" id="PTHR42957">
    <property type="entry name" value="HELICASE MJ1565-RELATED"/>
    <property type="match status" value="1"/>
</dbReference>
<dbReference type="AlphaFoldDB" id="A0A9W6RNV8"/>
<dbReference type="Pfam" id="PF01935">
    <property type="entry name" value="DUF87"/>
    <property type="match status" value="1"/>
</dbReference>
<proteinExistence type="predicted"/>
<evidence type="ECO:0000313" key="3">
    <source>
        <dbReference type="Proteomes" id="UP001165135"/>
    </source>
</evidence>
<dbReference type="SUPFAM" id="SSF52540">
    <property type="entry name" value="P-loop containing nucleoside triphosphate hydrolases"/>
    <property type="match status" value="1"/>
</dbReference>
<dbReference type="RefSeq" id="WP_285631669.1">
    <property type="nucleotide sequence ID" value="NZ_BSTJ01000012.1"/>
</dbReference>
<reference evidence="2" key="1">
    <citation type="submission" date="2023-03" db="EMBL/GenBank/DDBJ databases">
        <title>Actinoallomurus iriomotensis NBRC 103681.</title>
        <authorList>
            <person name="Ichikawa N."/>
            <person name="Sato H."/>
            <person name="Tonouchi N."/>
        </authorList>
    </citation>
    <scope>NUCLEOTIDE SEQUENCE</scope>
    <source>
        <strain evidence="2">NBRC 103681</strain>
    </source>
</reference>
<dbReference type="Gene3D" id="3.40.50.300">
    <property type="entry name" value="P-loop containing nucleotide triphosphate hydrolases"/>
    <property type="match status" value="2"/>
</dbReference>
<evidence type="ECO:0000313" key="2">
    <source>
        <dbReference type="EMBL" id="GLY79736.1"/>
    </source>
</evidence>
<dbReference type="InterPro" id="IPR027417">
    <property type="entry name" value="P-loop_NTPase"/>
</dbReference>
<dbReference type="InterPro" id="IPR002789">
    <property type="entry name" value="HerA_central"/>
</dbReference>
<comment type="caution">
    <text evidence="2">The sequence shown here is derived from an EMBL/GenBank/DDBJ whole genome shotgun (WGS) entry which is preliminary data.</text>
</comment>